<dbReference type="Pfam" id="PF24674">
    <property type="entry name" value="MACPF_SNTX"/>
    <property type="match status" value="1"/>
</dbReference>
<dbReference type="InterPro" id="IPR056072">
    <property type="entry name" value="SNTX_MACPF/CDC-like_dom"/>
</dbReference>
<dbReference type="Proteomes" id="UP000265703">
    <property type="component" value="Unassembled WGS sequence"/>
</dbReference>
<dbReference type="PANTHER" id="PTHR31594:SF14">
    <property type="entry name" value="FIBRONECTIN TYPE-III DOMAIN-CONTAINING PROTEIN"/>
    <property type="match status" value="1"/>
</dbReference>
<proteinExistence type="predicted"/>
<dbReference type="EMBL" id="QKYT01001276">
    <property type="protein sequence ID" value="RIA79473.1"/>
    <property type="molecule type" value="Genomic_DNA"/>
</dbReference>
<dbReference type="InterPro" id="IPR052090">
    <property type="entry name" value="Cytolytic_pore-forming_toxin"/>
</dbReference>
<sequence>MAGIKRIKQKSLGRVTLIGSLYNVTRDTFCETTLLKMEFPNDSISRAEISNTELLYGCKDSHREKFNNLDVEAELKLSVLVGLVALEGTSKYLSDVKESFKSVKGSLIYKLTSIEENLNIYHDDIKACISTDGFSNLGATHVVIEIRWRATMIALFECKILKEEDKSQVEEALKSYFKKLSLFISRNDNVNVKEDSNFSIKLFRNFVLNNKMFPQSFDEVRKVMAELPSYTKQSNDGKGFLIEYTLYPLLEFVKLLFPTI</sequence>
<gene>
    <name evidence="2" type="ORF">C1645_840584</name>
</gene>
<accession>A0A397RZ72</accession>
<dbReference type="STRING" id="658196.A0A397RZ72"/>
<evidence type="ECO:0000313" key="3">
    <source>
        <dbReference type="Proteomes" id="UP000265703"/>
    </source>
</evidence>
<dbReference type="PANTHER" id="PTHR31594">
    <property type="entry name" value="AIG1-TYPE G DOMAIN-CONTAINING PROTEIN"/>
    <property type="match status" value="1"/>
</dbReference>
<evidence type="ECO:0000259" key="1">
    <source>
        <dbReference type="Pfam" id="PF24674"/>
    </source>
</evidence>
<dbReference type="AlphaFoldDB" id="A0A397RZ72"/>
<protein>
    <recommendedName>
        <fullName evidence="1">SNTX MACPF/CDC-like domain-containing protein</fullName>
    </recommendedName>
</protein>
<name>A0A397RZ72_9GLOM</name>
<feature type="domain" description="SNTX MACPF/CDC-like" evidence="1">
    <location>
        <begin position="9"/>
        <end position="251"/>
    </location>
</feature>
<reference evidence="2 3" key="1">
    <citation type="submission" date="2018-06" db="EMBL/GenBank/DDBJ databases">
        <title>Comparative genomics reveals the genomic features of Rhizophagus irregularis, R. cerebriforme, R. diaphanum and Gigaspora rosea, and their symbiotic lifestyle signature.</title>
        <authorList>
            <person name="Morin E."/>
            <person name="San Clemente H."/>
            <person name="Chen E.C.H."/>
            <person name="De La Providencia I."/>
            <person name="Hainaut M."/>
            <person name="Kuo A."/>
            <person name="Kohler A."/>
            <person name="Murat C."/>
            <person name="Tang N."/>
            <person name="Roy S."/>
            <person name="Loubradou J."/>
            <person name="Henrissat B."/>
            <person name="Grigoriev I.V."/>
            <person name="Corradi N."/>
            <person name="Roux C."/>
            <person name="Martin F.M."/>
        </authorList>
    </citation>
    <scope>NUCLEOTIDE SEQUENCE [LARGE SCALE GENOMIC DNA]</scope>
    <source>
        <strain evidence="2 3">DAOM 227022</strain>
    </source>
</reference>
<evidence type="ECO:0000313" key="2">
    <source>
        <dbReference type="EMBL" id="RIA79473.1"/>
    </source>
</evidence>
<dbReference type="OrthoDB" id="8954335at2759"/>
<comment type="caution">
    <text evidence="2">The sequence shown here is derived from an EMBL/GenBank/DDBJ whole genome shotgun (WGS) entry which is preliminary data.</text>
</comment>
<keyword evidence="3" id="KW-1185">Reference proteome</keyword>
<organism evidence="2 3">
    <name type="scientific">Glomus cerebriforme</name>
    <dbReference type="NCBI Taxonomy" id="658196"/>
    <lineage>
        <taxon>Eukaryota</taxon>
        <taxon>Fungi</taxon>
        <taxon>Fungi incertae sedis</taxon>
        <taxon>Mucoromycota</taxon>
        <taxon>Glomeromycotina</taxon>
        <taxon>Glomeromycetes</taxon>
        <taxon>Glomerales</taxon>
        <taxon>Glomeraceae</taxon>
        <taxon>Glomus</taxon>
    </lineage>
</organism>